<dbReference type="Proteomes" id="UP000679992">
    <property type="component" value="Unassembled WGS sequence"/>
</dbReference>
<keyword evidence="1" id="KW-0812">Transmembrane</keyword>
<evidence type="ECO:0000313" key="2">
    <source>
        <dbReference type="EMBL" id="GIP54848.1"/>
    </source>
</evidence>
<gene>
    <name evidence="2" type="ORF">J42TS3_38830</name>
</gene>
<organism evidence="2 3">
    <name type="scientific">Paenibacillus vini</name>
    <dbReference type="NCBI Taxonomy" id="1476024"/>
    <lineage>
        <taxon>Bacteria</taxon>
        <taxon>Bacillati</taxon>
        <taxon>Bacillota</taxon>
        <taxon>Bacilli</taxon>
        <taxon>Bacillales</taxon>
        <taxon>Paenibacillaceae</taxon>
        <taxon>Paenibacillus</taxon>
    </lineage>
</organism>
<evidence type="ECO:0000313" key="3">
    <source>
        <dbReference type="Proteomes" id="UP000679992"/>
    </source>
</evidence>
<reference evidence="2 3" key="1">
    <citation type="submission" date="2021-03" db="EMBL/GenBank/DDBJ databases">
        <title>Antimicrobial resistance genes in bacteria isolated from Japanese honey, and their potential for conferring macrolide and lincosamide resistance in the American foulbrood pathogen Paenibacillus larvae.</title>
        <authorList>
            <person name="Okamoto M."/>
            <person name="Kumagai M."/>
            <person name="Kanamori H."/>
            <person name="Takamatsu D."/>
        </authorList>
    </citation>
    <scope>NUCLEOTIDE SEQUENCE [LARGE SCALE GENOMIC DNA]</scope>
    <source>
        <strain evidence="2 3">J42TS3</strain>
    </source>
</reference>
<comment type="caution">
    <text evidence="2">The sequence shown here is derived from an EMBL/GenBank/DDBJ whole genome shotgun (WGS) entry which is preliminary data.</text>
</comment>
<keyword evidence="3" id="KW-1185">Reference proteome</keyword>
<dbReference type="EMBL" id="BOSL01000014">
    <property type="protein sequence ID" value="GIP54848.1"/>
    <property type="molecule type" value="Genomic_DNA"/>
</dbReference>
<sequence length="62" mass="7031">MGEPLPFACLSYILKFIYSYILTWFYGIKTLYQTRSNASINLNIPLHVGGSGDYGYNTDIES</sequence>
<feature type="transmembrane region" description="Helical" evidence="1">
    <location>
        <begin position="12"/>
        <end position="32"/>
    </location>
</feature>
<keyword evidence="1" id="KW-0472">Membrane</keyword>
<name>A0ABQ4MFW8_9BACL</name>
<keyword evidence="1" id="KW-1133">Transmembrane helix</keyword>
<accession>A0ABQ4MFW8</accession>
<evidence type="ECO:0000256" key="1">
    <source>
        <dbReference type="SAM" id="Phobius"/>
    </source>
</evidence>
<proteinExistence type="predicted"/>
<protein>
    <submittedName>
        <fullName evidence="2">Uncharacterized protein</fullName>
    </submittedName>
</protein>